<evidence type="ECO:0000313" key="1">
    <source>
        <dbReference type="EMBL" id="MFC1411005.1"/>
    </source>
</evidence>
<gene>
    <name evidence="2" type="ORF">ACEZDB_10920</name>
    <name evidence="1" type="ORF">ACEZDG_17230</name>
</gene>
<dbReference type="EMBL" id="JBHEZY010000003">
    <property type="protein sequence ID" value="MFC1431161.1"/>
    <property type="molecule type" value="Genomic_DNA"/>
</dbReference>
<evidence type="ECO:0000313" key="2">
    <source>
        <dbReference type="EMBL" id="MFC1431161.1"/>
    </source>
</evidence>
<sequence>MLSAVVVGGGVGFGVLQVVNKPKHQAAAAKKPAPVKPPTYGALSNGNHFGSLGDLLVPVPTDMEPGPDYYEFGNDTVLSASEYQAIFTKSIGFMSTADRKLEQQDFLASHTKGYALRTFLKSGSTVITISLRQENQQSAALAATFRKHLADATGAYRPGPGVPGFPATHCYLPPLPSGDKLDYMDCDASVGDISVWMDVEGVAPLDSASAVSLLSQQLTRLAIPGAQT</sequence>
<accession>A0ABV6VBB4</accession>
<dbReference type="Proteomes" id="UP001592530">
    <property type="component" value="Unassembled WGS sequence"/>
</dbReference>
<dbReference type="Proteomes" id="UP001592582">
    <property type="component" value="Unassembled WGS sequence"/>
</dbReference>
<comment type="caution">
    <text evidence="1">The sequence shown here is derived from an EMBL/GenBank/DDBJ whole genome shotgun (WGS) entry which is preliminary data.</text>
</comment>
<dbReference type="EMBL" id="JBHEZX010000006">
    <property type="protein sequence ID" value="MFC1411005.1"/>
    <property type="molecule type" value="Genomic_DNA"/>
</dbReference>
<keyword evidence="4" id="KW-1185">Reference proteome</keyword>
<evidence type="ECO:0000313" key="4">
    <source>
        <dbReference type="Proteomes" id="UP001592582"/>
    </source>
</evidence>
<name>A0ABV6VBB4_9ACTN</name>
<evidence type="ECO:0000313" key="3">
    <source>
        <dbReference type="Proteomes" id="UP001592530"/>
    </source>
</evidence>
<protein>
    <submittedName>
        <fullName evidence="1">Uncharacterized protein</fullName>
    </submittedName>
</protein>
<reference evidence="3 4" key="1">
    <citation type="submission" date="2024-09" db="EMBL/GenBank/DDBJ databases">
        <authorList>
            <person name="Lee S.D."/>
        </authorList>
    </citation>
    <scope>NUCLEOTIDE SEQUENCE [LARGE SCALE GENOMIC DNA]</scope>
    <source>
        <strain evidence="1 4">N1-1</strain>
        <strain evidence="2 3">N1-3</strain>
    </source>
</reference>
<organism evidence="1 4">
    <name type="scientific">Streptacidiphilus alkalitolerans</name>
    <dbReference type="NCBI Taxonomy" id="3342712"/>
    <lineage>
        <taxon>Bacteria</taxon>
        <taxon>Bacillati</taxon>
        <taxon>Actinomycetota</taxon>
        <taxon>Actinomycetes</taxon>
        <taxon>Kitasatosporales</taxon>
        <taxon>Streptomycetaceae</taxon>
        <taxon>Streptacidiphilus</taxon>
    </lineage>
</organism>
<dbReference type="RefSeq" id="WP_380509766.1">
    <property type="nucleotide sequence ID" value="NZ_JBHEZX010000006.1"/>
</dbReference>
<proteinExistence type="predicted"/>